<keyword evidence="1" id="KW-0732">Signal</keyword>
<sequence length="200" mass="21863">MNSATESTRWRKTAGLSAAAALLLGLTAAGPAAADPIPPESRKYLFEIDWVKCIDQTGATDWYEDEIYAKVVDTAPGGNNVMYTDTVGDLDPGDTAMFDHYSRVIAPKRVHVNRSGDLNPRDGDAWSESRWGTTAPLNFSVALYSEDPAFDNHIQTRQFAFTAAGLARDISAPDGTAVYTRTFVGEGGEFQVRIAVHRMW</sequence>
<evidence type="ECO:0000256" key="1">
    <source>
        <dbReference type="SAM" id="SignalP"/>
    </source>
</evidence>
<feature type="chain" id="PRO_5024287726" description="Tat pathway signal sequence domain protein" evidence="1">
    <location>
        <begin position="35"/>
        <end position="200"/>
    </location>
</feature>
<dbReference type="EMBL" id="VAWE01000001">
    <property type="protein sequence ID" value="TLQ42180.1"/>
    <property type="molecule type" value="Genomic_DNA"/>
</dbReference>
<proteinExistence type="predicted"/>
<evidence type="ECO:0008006" key="4">
    <source>
        <dbReference type="Google" id="ProtNLM"/>
    </source>
</evidence>
<dbReference type="Proteomes" id="UP000305921">
    <property type="component" value="Unassembled WGS sequence"/>
</dbReference>
<keyword evidence="3" id="KW-1185">Reference proteome</keyword>
<reference evidence="2 3" key="1">
    <citation type="submission" date="2019-05" db="EMBL/GenBank/DDBJ databases">
        <title>Streptomyces marianii sp. nov., a novel marine actinomycete from southern coast of India.</title>
        <authorList>
            <person name="Iniyan A.M."/>
            <person name="Wink J."/>
            <person name="Ramprasad E."/>
            <person name="Ramana C.V."/>
            <person name="Bunk B."/>
            <person name="Sproer C."/>
            <person name="Joseph F.-J.R.S."/>
            <person name="Vincent S.G.P."/>
        </authorList>
    </citation>
    <scope>NUCLEOTIDE SEQUENCE [LARGE SCALE GENOMIC DNA]</scope>
    <source>
        <strain evidence="2 3">ICN19</strain>
    </source>
</reference>
<evidence type="ECO:0000313" key="3">
    <source>
        <dbReference type="Proteomes" id="UP000305921"/>
    </source>
</evidence>
<protein>
    <recommendedName>
        <fullName evidence="4">Tat pathway signal sequence domain protein</fullName>
    </recommendedName>
</protein>
<gene>
    <name evidence="2" type="ORF">FEF34_02060</name>
</gene>
<accession>A0A5R9DX67</accession>
<dbReference type="RefSeq" id="WP_138051588.1">
    <property type="nucleotide sequence ID" value="NZ_VAWE01000001.1"/>
</dbReference>
<comment type="caution">
    <text evidence="2">The sequence shown here is derived from an EMBL/GenBank/DDBJ whole genome shotgun (WGS) entry which is preliminary data.</text>
</comment>
<evidence type="ECO:0000313" key="2">
    <source>
        <dbReference type="EMBL" id="TLQ42180.1"/>
    </source>
</evidence>
<feature type="signal peptide" evidence="1">
    <location>
        <begin position="1"/>
        <end position="34"/>
    </location>
</feature>
<organism evidence="2 3">
    <name type="scientific">Streptomyces marianii</name>
    <dbReference type="NCBI Taxonomy" id="1817406"/>
    <lineage>
        <taxon>Bacteria</taxon>
        <taxon>Bacillati</taxon>
        <taxon>Actinomycetota</taxon>
        <taxon>Actinomycetes</taxon>
        <taxon>Kitasatosporales</taxon>
        <taxon>Streptomycetaceae</taxon>
        <taxon>Streptomyces</taxon>
    </lineage>
</organism>
<dbReference type="AlphaFoldDB" id="A0A5R9DX67"/>
<name>A0A5R9DX67_9ACTN</name>